<organism evidence="9 10">
    <name type="scientific">Endozoicomonas montiporae</name>
    <dbReference type="NCBI Taxonomy" id="1027273"/>
    <lineage>
        <taxon>Bacteria</taxon>
        <taxon>Pseudomonadati</taxon>
        <taxon>Pseudomonadota</taxon>
        <taxon>Gammaproteobacteria</taxon>
        <taxon>Oceanospirillales</taxon>
        <taxon>Endozoicomonadaceae</taxon>
        <taxon>Endozoicomonas</taxon>
    </lineage>
</organism>
<dbReference type="EMBL" id="JOKG01000004">
    <property type="protein sequence ID" value="KEQ12745.1"/>
    <property type="molecule type" value="Genomic_DNA"/>
</dbReference>
<dbReference type="Gene3D" id="2.40.160.60">
    <property type="entry name" value="Outer membrane protein transport protein (OMPP1/FadL/TodX)"/>
    <property type="match status" value="1"/>
</dbReference>
<evidence type="ECO:0000256" key="1">
    <source>
        <dbReference type="ARBA" id="ARBA00004571"/>
    </source>
</evidence>
<evidence type="ECO:0000256" key="4">
    <source>
        <dbReference type="ARBA" id="ARBA00022692"/>
    </source>
</evidence>
<feature type="chain" id="PRO_5001760486" description="Aromatic hydrocarbon degradation protein" evidence="8">
    <location>
        <begin position="27"/>
        <end position="425"/>
    </location>
</feature>
<keyword evidence="3" id="KW-1134">Transmembrane beta strand</keyword>
<gene>
    <name evidence="9" type="ORF">GZ77_19975</name>
</gene>
<dbReference type="Pfam" id="PF03349">
    <property type="entry name" value="Toluene_X"/>
    <property type="match status" value="1"/>
</dbReference>
<dbReference type="AlphaFoldDB" id="A0A081N2S2"/>
<name>A0A081N2S2_9GAMM</name>
<dbReference type="PANTHER" id="PTHR35093:SF8">
    <property type="entry name" value="OUTER MEMBRANE PROTEIN NMB0088-RELATED"/>
    <property type="match status" value="1"/>
</dbReference>
<keyword evidence="10" id="KW-1185">Reference proteome</keyword>
<keyword evidence="4" id="KW-0812">Transmembrane</keyword>
<evidence type="ECO:0000313" key="9">
    <source>
        <dbReference type="EMBL" id="KEQ12745.1"/>
    </source>
</evidence>
<proteinExistence type="inferred from homology"/>
<keyword evidence="5 8" id="KW-0732">Signal</keyword>
<evidence type="ECO:0000256" key="6">
    <source>
        <dbReference type="ARBA" id="ARBA00023136"/>
    </source>
</evidence>
<dbReference type="RefSeq" id="WP_034878104.1">
    <property type="nucleotide sequence ID" value="NZ_JOKG01000004.1"/>
</dbReference>
<feature type="signal peptide" evidence="8">
    <location>
        <begin position="1"/>
        <end position="26"/>
    </location>
</feature>
<comment type="similarity">
    <text evidence="2">Belongs to the OmpP1/FadL family.</text>
</comment>
<protein>
    <recommendedName>
        <fullName evidence="11">Aromatic hydrocarbon degradation protein</fullName>
    </recommendedName>
</protein>
<evidence type="ECO:0000256" key="5">
    <source>
        <dbReference type="ARBA" id="ARBA00022729"/>
    </source>
</evidence>
<evidence type="ECO:0000313" key="10">
    <source>
        <dbReference type="Proteomes" id="UP000028006"/>
    </source>
</evidence>
<sequence>MSNVPRRKAFLISSLALAIGAGNAVAGGFEKATMWDAKYSALGGAAASSVNNSSAIFYNPAGLAFIESNDVSLHASPTLVQANGPANGSDYVKGERRFVPNAGFTGAYRLTDDLVLGYGIYGAGGAAAKFKDVTTGNDGFLTASLTDDYSTDIKIIEAGLALAYRINNNWSVGGTYRLTYAYADINIMSEVLGSGVSVGYNDMSGIDNFSVRLGTMYRSDDNRWGWGLNYRSEVTLKAEGDYSAKLGGINMSTPGQDATAKTSLPMQISSGIDYLLNDQWRLFGEATYTNYKKIDEIKFESDDGSVLLPALNTNWENQMNYRVATEYYGLGDWTLRAGYVYTTAVVPEEYAAPTFSTPAVAHTYTFGAGRAFMDDTLLFDVAAEYNRIKNTDVKGGGNLTDTSKATPGRYDSKAAALHASVRYLF</sequence>
<comment type="subcellular location">
    <subcellularLocation>
        <location evidence="1">Cell outer membrane</location>
        <topology evidence="1">Multi-pass membrane protein</topology>
    </subcellularLocation>
</comment>
<keyword evidence="6" id="KW-0472">Membrane</keyword>
<evidence type="ECO:0000256" key="2">
    <source>
        <dbReference type="ARBA" id="ARBA00008163"/>
    </source>
</evidence>
<dbReference type="GO" id="GO:0015483">
    <property type="term" value="F:long-chain fatty acid transporting porin activity"/>
    <property type="evidence" value="ECO:0007669"/>
    <property type="project" value="TreeGrafter"/>
</dbReference>
<evidence type="ECO:0000256" key="3">
    <source>
        <dbReference type="ARBA" id="ARBA00022452"/>
    </source>
</evidence>
<dbReference type="GO" id="GO:0009279">
    <property type="term" value="C:cell outer membrane"/>
    <property type="evidence" value="ECO:0007669"/>
    <property type="project" value="UniProtKB-SubCell"/>
</dbReference>
<evidence type="ECO:0000256" key="7">
    <source>
        <dbReference type="ARBA" id="ARBA00023237"/>
    </source>
</evidence>
<keyword evidence="7" id="KW-0998">Cell outer membrane</keyword>
<evidence type="ECO:0000256" key="8">
    <source>
        <dbReference type="SAM" id="SignalP"/>
    </source>
</evidence>
<dbReference type="InterPro" id="IPR005017">
    <property type="entry name" value="OMPP1/FadL/TodX"/>
</dbReference>
<dbReference type="eggNOG" id="COG2067">
    <property type="taxonomic scope" value="Bacteria"/>
</dbReference>
<evidence type="ECO:0008006" key="11">
    <source>
        <dbReference type="Google" id="ProtNLM"/>
    </source>
</evidence>
<comment type="caution">
    <text evidence="9">The sequence shown here is derived from an EMBL/GenBank/DDBJ whole genome shotgun (WGS) entry which is preliminary data.</text>
</comment>
<dbReference type="PANTHER" id="PTHR35093">
    <property type="entry name" value="OUTER MEMBRANE PROTEIN NMB0088-RELATED"/>
    <property type="match status" value="1"/>
</dbReference>
<accession>A0A081N2S2</accession>
<dbReference type="Proteomes" id="UP000028006">
    <property type="component" value="Unassembled WGS sequence"/>
</dbReference>
<reference evidence="9 10" key="1">
    <citation type="submission" date="2014-06" db="EMBL/GenBank/DDBJ databases">
        <title>Whole Genome Sequences of Three Symbiotic Endozoicomonas Bacteria.</title>
        <authorList>
            <person name="Neave M.J."/>
            <person name="Apprill A."/>
            <person name="Voolstra C.R."/>
        </authorList>
    </citation>
    <scope>NUCLEOTIDE SEQUENCE [LARGE SCALE GENOMIC DNA]</scope>
    <source>
        <strain evidence="9 10">LMG 24815</strain>
    </source>
</reference>
<dbReference type="SUPFAM" id="SSF56935">
    <property type="entry name" value="Porins"/>
    <property type="match status" value="1"/>
</dbReference>